<evidence type="ECO:0000256" key="1">
    <source>
        <dbReference type="ARBA" id="ARBA00022741"/>
    </source>
</evidence>
<evidence type="ECO:0000313" key="6">
    <source>
        <dbReference type="Proteomes" id="UP001165427"/>
    </source>
</evidence>
<dbReference type="Pfam" id="PF00288">
    <property type="entry name" value="GHMP_kinases_N"/>
    <property type="match status" value="1"/>
</dbReference>
<dbReference type="SUPFAM" id="SSF54211">
    <property type="entry name" value="Ribosomal protein S5 domain 2-like"/>
    <property type="match status" value="1"/>
</dbReference>
<evidence type="ECO:0000313" key="5">
    <source>
        <dbReference type="EMBL" id="MCJ8499978.1"/>
    </source>
</evidence>
<keyword evidence="3" id="KW-0067">ATP-binding</keyword>
<feature type="domain" description="GHMP kinase N-terminal" evidence="4">
    <location>
        <begin position="92"/>
        <end position="175"/>
    </location>
</feature>
<reference evidence="5" key="1">
    <citation type="submission" date="2022-04" db="EMBL/GenBank/DDBJ databases">
        <title>Desulfatitalea alkaliphila sp. nov., a novel anaerobic sulfate-reducing bacterium isolated from terrestrial mud volcano, Taman Peninsula, Russia.</title>
        <authorList>
            <person name="Khomyakova M.A."/>
            <person name="Merkel A.Y."/>
            <person name="Slobodkin A.I."/>
        </authorList>
    </citation>
    <scope>NUCLEOTIDE SEQUENCE</scope>
    <source>
        <strain evidence="5">M08but</strain>
    </source>
</reference>
<dbReference type="GO" id="GO:0005829">
    <property type="term" value="C:cytosol"/>
    <property type="evidence" value="ECO:0007669"/>
    <property type="project" value="TreeGrafter"/>
</dbReference>
<dbReference type="InterPro" id="IPR020568">
    <property type="entry name" value="Ribosomal_Su5_D2-typ_SF"/>
</dbReference>
<comment type="caution">
    <text evidence="5">The sequence shown here is derived from an EMBL/GenBank/DDBJ whole genome shotgun (WGS) entry which is preliminary data.</text>
</comment>
<dbReference type="GO" id="GO:0004335">
    <property type="term" value="F:galactokinase activity"/>
    <property type="evidence" value="ECO:0007669"/>
    <property type="project" value="TreeGrafter"/>
</dbReference>
<dbReference type="Gene3D" id="3.30.230.120">
    <property type="match status" value="1"/>
</dbReference>
<dbReference type="PRINTS" id="PR00959">
    <property type="entry name" value="MEVGALKINASE"/>
</dbReference>
<keyword evidence="2" id="KW-0418">Kinase</keyword>
<evidence type="ECO:0000259" key="4">
    <source>
        <dbReference type="Pfam" id="PF00288"/>
    </source>
</evidence>
<gene>
    <name evidence="5" type="ORF">MRX98_05285</name>
</gene>
<keyword evidence="1" id="KW-0547">Nucleotide-binding</keyword>
<keyword evidence="2" id="KW-0808">Transferase</keyword>
<dbReference type="AlphaFoldDB" id="A0AA41UNZ0"/>
<dbReference type="SUPFAM" id="SSF55060">
    <property type="entry name" value="GHMP Kinase, C-terminal domain"/>
    <property type="match status" value="1"/>
</dbReference>
<dbReference type="EMBL" id="JALJRB010000004">
    <property type="protein sequence ID" value="MCJ8499978.1"/>
    <property type="molecule type" value="Genomic_DNA"/>
</dbReference>
<evidence type="ECO:0000256" key="3">
    <source>
        <dbReference type="ARBA" id="ARBA00022840"/>
    </source>
</evidence>
<name>A0AA41UNZ0_9BACT</name>
<dbReference type="GO" id="GO:0006012">
    <property type="term" value="P:galactose metabolic process"/>
    <property type="evidence" value="ECO:0007669"/>
    <property type="project" value="TreeGrafter"/>
</dbReference>
<dbReference type="PANTHER" id="PTHR10457">
    <property type="entry name" value="MEVALONATE KINASE/GALACTOKINASE"/>
    <property type="match status" value="1"/>
</dbReference>
<protein>
    <submittedName>
        <fullName evidence="5">Galactokinase</fullName>
    </submittedName>
</protein>
<evidence type="ECO:0000256" key="2">
    <source>
        <dbReference type="ARBA" id="ARBA00022777"/>
    </source>
</evidence>
<dbReference type="GO" id="GO:0005524">
    <property type="term" value="F:ATP binding"/>
    <property type="evidence" value="ECO:0007669"/>
    <property type="project" value="UniProtKB-KW"/>
</dbReference>
<dbReference type="RefSeq" id="WP_246903689.1">
    <property type="nucleotide sequence ID" value="NZ_JALJRB010000004.1"/>
</dbReference>
<dbReference type="InterPro" id="IPR006204">
    <property type="entry name" value="GHMP_kinase_N_dom"/>
</dbReference>
<accession>A0AA41UNZ0</accession>
<dbReference type="PANTHER" id="PTHR10457:SF7">
    <property type="entry name" value="GALACTOKINASE-RELATED"/>
    <property type="match status" value="1"/>
</dbReference>
<keyword evidence="6" id="KW-1185">Reference proteome</keyword>
<proteinExistence type="predicted"/>
<dbReference type="InterPro" id="IPR036554">
    <property type="entry name" value="GHMP_kinase_C_sf"/>
</dbReference>
<sequence>MTSIHSLLAAGPVSASAPCRIDMGGTLDLSTFHLPLQPLGPCTFNAALNLRTTVTLRPHTAGKIRLTATGFAPMELDGDKASFDHPLGLMAAVAAFFGADGVHIDIDSASPPRSALGGSSVAAVALIWAFSKLWARQGQPMPDKRSVALLAHAIEQGVAGSVCGLQDQLAAVYGGVNGWYWSGMLTGEGFRRRAILAPGQEKAFAQQVMVAYCGVPHVSADVNGTWVRDFLAGRHRDLWREIVACSRTFIDALADARLEAACAQMNRETDLRCRMTPEVLDDIGRMLVEEGRRAGCGVRFTGAGAGGCIWALGAAERIQTLRPEWERITSRREGAAILEAAVDPEGLL</sequence>
<dbReference type="Proteomes" id="UP001165427">
    <property type="component" value="Unassembled WGS sequence"/>
</dbReference>
<organism evidence="5 6">
    <name type="scientific">Desulfatitalea alkaliphila</name>
    <dbReference type="NCBI Taxonomy" id="2929485"/>
    <lineage>
        <taxon>Bacteria</taxon>
        <taxon>Pseudomonadati</taxon>
        <taxon>Thermodesulfobacteriota</taxon>
        <taxon>Desulfobacteria</taxon>
        <taxon>Desulfobacterales</taxon>
        <taxon>Desulfosarcinaceae</taxon>
        <taxon>Desulfatitalea</taxon>
    </lineage>
</organism>